<evidence type="ECO:0000313" key="6">
    <source>
        <dbReference type="Proteomes" id="UP000027616"/>
    </source>
</evidence>
<evidence type="ECO:0000259" key="4">
    <source>
        <dbReference type="Pfam" id="PF17293"/>
    </source>
</evidence>
<dbReference type="GO" id="GO:0015074">
    <property type="term" value="P:DNA integration"/>
    <property type="evidence" value="ECO:0007669"/>
    <property type="project" value="InterPro"/>
</dbReference>
<feature type="domain" description="Arm DNA-binding" evidence="4">
    <location>
        <begin position="13"/>
        <end position="100"/>
    </location>
</feature>
<dbReference type="EMBL" id="HG934468">
    <property type="protein sequence ID" value="CDN32546.1"/>
    <property type="molecule type" value="Genomic_DNA"/>
</dbReference>
<dbReference type="InterPro" id="IPR035386">
    <property type="entry name" value="Arm-DNA-bind_5"/>
</dbReference>
<feature type="domain" description="Phage integrase SAM-like" evidence="3">
    <location>
        <begin position="112"/>
        <end position="218"/>
    </location>
</feature>
<keyword evidence="2" id="KW-0233">DNA recombination</keyword>
<dbReference type="Pfam" id="PF13102">
    <property type="entry name" value="Phage_int_SAM_5"/>
    <property type="match status" value="1"/>
</dbReference>
<accession>A0A060RA86</accession>
<dbReference type="Gene3D" id="1.10.443.10">
    <property type="entry name" value="Intergrase catalytic core"/>
    <property type="match status" value="1"/>
</dbReference>
<evidence type="ECO:0000256" key="2">
    <source>
        <dbReference type="ARBA" id="ARBA00023172"/>
    </source>
</evidence>
<dbReference type="STRING" id="1433126.BN938_2476"/>
<dbReference type="GO" id="GO:0003677">
    <property type="term" value="F:DNA binding"/>
    <property type="evidence" value="ECO:0007669"/>
    <property type="project" value="UniProtKB-KW"/>
</dbReference>
<dbReference type="eggNOG" id="COG0582">
    <property type="taxonomic scope" value="Bacteria"/>
</dbReference>
<dbReference type="HOGENOM" id="CLU_033139_2_0_10"/>
<dbReference type="KEGG" id="rbc:BN938_2476"/>
<keyword evidence="6" id="KW-1185">Reference proteome</keyword>
<keyword evidence="1" id="KW-0238">DNA-binding</keyword>
<evidence type="ECO:0000256" key="1">
    <source>
        <dbReference type="ARBA" id="ARBA00023125"/>
    </source>
</evidence>
<dbReference type="Gene3D" id="1.10.150.130">
    <property type="match status" value="1"/>
</dbReference>
<evidence type="ECO:0000313" key="5">
    <source>
        <dbReference type="EMBL" id="CDN32546.1"/>
    </source>
</evidence>
<dbReference type="InterPro" id="IPR013762">
    <property type="entry name" value="Integrase-like_cat_sf"/>
</dbReference>
<dbReference type="InterPro" id="IPR025269">
    <property type="entry name" value="SAM-like_dom"/>
</dbReference>
<protein>
    <submittedName>
        <fullName evidence="5">Integrase</fullName>
    </submittedName>
</protein>
<proteinExistence type="predicted"/>
<organism evidence="5 6">
    <name type="scientific">Mucinivorans hirudinis</name>
    <dbReference type="NCBI Taxonomy" id="1433126"/>
    <lineage>
        <taxon>Bacteria</taxon>
        <taxon>Pseudomonadati</taxon>
        <taxon>Bacteroidota</taxon>
        <taxon>Bacteroidia</taxon>
        <taxon>Bacteroidales</taxon>
        <taxon>Rikenellaceae</taxon>
        <taxon>Mucinivorans</taxon>
    </lineage>
</organism>
<reference evidence="5 6" key="1">
    <citation type="journal article" date="2015" name="Genome Announc.">
        <title>Complete Genome Sequence of the Novel Leech Symbiont Mucinivorans hirudinis M3T.</title>
        <authorList>
            <person name="Nelson M.C."/>
            <person name="Bomar L."/>
            <person name="Graf J."/>
        </authorList>
    </citation>
    <scope>NUCLEOTIDE SEQUENCE [LARGE SCALE GENOMIC DNA]</scope>
    <source>
        <strain evidence="6">M3</strain>
    </source>
</reference>
<dbReference type="Proteomes" id="UP000027616">
    <property type="component" value="Chromosome I"/>
</dbReference>
<dbReference type="InterPro" id="IPR011010">
    <property type="entry name" value="DNA_brk_join_enz"/>
</dbReference>
<dbReference type="InterPro" id="IPR010998">
    <property type="entry name" value="Integrase_recombinase_N"/>
</dbReference>
<name>A0A060RA86_9BACT</name>
<evidence type="ECO:0000259" key="3">
    <source>
        <dbReference type="Pfam" id="PF13102"/>
    </source>
</evidence>
<dbReference type="AlphaFoldDB" id="A0A060RA86"/>
<dbReference type="SUPFAM" id="SSF56349">
    <property type="entry name" value="DNA breaking-rejoining enzymes"/>
    <property type="match status" value="1"/>
</dbReference>
<gene>
    <name evidence="5" type="ORF">BN938_2476</name>
</gene>
<dbReference type="GO" id="GO:0006310">
    <property type="term" value="P:DNA recombination"/>
    <property type="evidence" value="ECO:0007669"/>
    <property type="project" value="UniProtKB-KW"/>
</dbReference>
<dbReference type="OrthoDB" id="1493636at2"/>
<sequence>MRSMKRSTFKVAFFLKRNALRKSGNMPIVARISIDAATVQFSTKLEINPEAWSVALGRVAGRGGEALRINNTLDSIRTALANIYHEQHEKGNTVTAEKLKNLFLGHDDSQATLLQLFAKHNSDSERLIGISTTRSTYKKYDLAMRRVEEFLRYQYNLSDISLKELNLNFIRDYELFLRTNCSLSNNVAAKMIMFLKKIVTLAFNNGMISSNPFANYHIKLNRVDRGYLTNEELETMMSKEINIKRLDQVRDVFVFCCFTGLSYVDVRNLTHSNVRTSFDGKVWIMTKRQKTDNPVNVLLLDVPRMIIEKYSGKLPCQLVLPVMSNQITT</sequence>
<dbReference type="Pfam" id="PF17293">
    <property type="entry name" value="Arm-DNA-bind_5"/>
    <property type="match status" value="1"/>
</dbReference>